<reference evidence="1" key="1">
    <citation type="journal article" date="2022" name="Plant J.">
        <title>Strategies of tolerance reflected in two North American maple genomes.</title>
        <authorList>
            <person name="McEvoy S.L."/>
            <person name="Sezen U.U."/>
            <person name="Trouern-Trend A."/>
            <person name="McMahon S.M."/>
            <person name="Schaberg P.G."/>
            <person name="Yang J."/>
            <person name="Wegrzyn J.L."/>
            <person name="Swenson N.G."/>
        </authorList>
    </citation>
    <scope>NUCLEOTIDE SEQUENCE</scope>
    <source>
        <strain evidence="1">91603</strain>
    </source>
</reference>
<evidence type="ECO:0000313" key="2">
    <source>
        <dbReference type="Proteomes" id="UP001064489"/>
    </source>
</evidence>
<dbReference type="Proteomes" id="UP001064489">
    <property type="component" value="Chromosome 11"/>
</dbReference>
<name>A0AAD5I7Y0_ACENE</name>
<gene>
    <name evidence="1" type="ORF">LWI28_021454</name>
</gene>
<sequence>MVSTILSRSSSRPSHTARLQVRVHKISGNKSSKEAVVYLASNVNVDQNSLQDGFGFSCSSVVDPRVQIQISGFWSSLGLRLVGMNDRGGLIPTMWVFTCASFLETQIVHCHDQHLTVSLSIGSRVH</sequence>
<organism evidence="1 2">
    <name type="scientific">Acer negundo</name>
    <name type="common">Box elder</name>
    <dbReference type="NCBI Taxonomy" id="4023"/>
    <lineage>
        <taxon>Eukaryota</taxon>
        <taxon>Viridiplantae</taxon>
        <taxon>Streptophyta</taxon>
        <taxon>Embryophyta</taxon>
        <taxon>Tracheophyta</taxon>
        <taxon>Spermatophyta</taxon>
        <taxon>Magnoliopsida</taxon>
        <taxon>eudicotyledons</taxon>
        <taxon>Gunneridae</taxon>
        <taxon>Pentapetalae</taxon>
        <taxon>rosids</taxon>
        <taxon>malvids</taxon>
        <taxon>Sapindales</taxon>
        <taxon>Sapindaceae</taxon>
        <taxon>Hippocastanoideae</taxon>
        <taxon>Acereae</taxon>
        <taxon>Acer</taxon>
    </lineage>
</organism>
<protein>
    <submittedName>
        <fullName evidence="1">Uncharacterized protein</fullName>
    </submittedName>
</protein>
<dbReference type="AlphaFoldDB" id="A0AAD5I7Y0"/>
<evidence type="ECO:0000313" key="1">
    <source>
        <dbReference type="EMBL" id="KAI9154139.1"/>
    </source>
</evidence>
<keyword evidence="2" id="KW-1185">Reference proteome</keyword>
<proteinExistence type="predicted"/>
<reference evidence="1" key="2">
    <citation type="submission" date="2023-02" db="EMBL/GenBank/DDBJ databases">
        <authorList>
            <person name="Swenson N.G."/>
            <person name="Wegrzyn J.L."/>
            <person name="Mcevoy S.L."/>
        </authorList>
    </citation>
    <scope>NUCLEOTIDE SEQUENCE</scope>
    <source>
        <strain evidence="1">91603</strain>
        <tissue evidence="1">Leaf</tissue>
    </source>
</reference>
<accession>A0AAD5I7Y0</accession>
<dbReference type="EMBL" id="JAJSOW010000108">
    <property type="protein sequence ID" value="KAI9154139.1"/>
    <property type="molecule type" value="Genomic_DNA"/>
</dbReference>
<comment type="caution">
    <text evidence="1">The sequence shown here is derived from an EMBL/GenBank/DDBJ whole genome shotgun (WGS) entry which is preliminary data.</text>
</comment>